<evidence type="ECO:0000313" key="3">
    <source>
        <dbReference type="Proteomes" id="UP000289886"/>
    </source>
</evidence>
<name>A0A662YTB0_ACIRT</name>
<feature type="region of interest" description="Disordered" evidence="1">
    <location>
        <begin position="1"/>
        <end position="87"/>
    </location>
</feature>
<dbReference type="EMBL" id="SCEB01000273">
    <property type="protein sequence ID" value="RXM99920.1"/>
    <property type="molecule type" value="Genomic_DNA"/>
</dbReference>
<feature type="compositionally biased region" description="Polar residues" evidence="1">
    <location>
        <begin position="57"/>
        <end position="78"/>
    </location>
</feature>
<comment type="caution">
    <text evidence="2">The sequence shown here is derived from an EMBL/GenBank/DDBJ whole genome shotgun (WGS) entry which is preliminary data.</text>
</comment>
<organism evidence="2 3">
    <name type="scientific">Acipenser ruthenus</name>
    <name type="common">Sterlet sturgeon</name>
    <dbReference type="NCBI Taxonomy" id="7906"/>
    <lineage>
        <taxon>Eukaryota</taxon>
        <taxon>Metazoa</taxon>
        <taxon>Chordata</taxon>
        <taxon>Craniata</taxon>
        <taxon>Vertebrata</taxon>
        <taxon>Euteleostomi</taxon>
        <taxon>Actinopterygii</taxon>
        <taxon>Chondrostei</taxon>
        <taxon>Acipenseriformes</taxon>
        <taxon>Acipenseridae</taxon>
        <taxon>Acipenser</taxon>
    </lineage>
</organism>
<evidence type="ECO:0000256" key="1">
    <source>
        <dbReference type="SAM" id="MobiDB-lite"/>
    </source>
</evidence>
<gene>
    <name evidence="2" type="ORF">EOD39_10564</name>
</gene>
<proteinExistence type="predicted"/>
<evidence type="ECO:0000313" key="2">
    <source>
        <dbReference type="EMBL" id="RXM99920.1"/>
    </source>
</evidence>
<protein>
    <submittedName>
        <fullName evidence="2">Uncharacterized protein</fullName>
    </submittedName>
</protein>
<dbReference type="Proteomes" id="UP000289886">
    <property type="component" value="Unassembled WGS sequence"/>
</dbReference>
<keyword evidence="3" id="KW-1185">Reference proteome</keyword>
<reference evidence="2 3" key="1">
    <citation type="submission" date="2019-01" db="EMBL/GenBank/DDBJ databases">
        <title>Draft Genome and Complete Hox-Cluster Characterization of the Sterlet Sturgeon (Acipenser ruthenus).</title>
        <authorList>
            <person name="Wei Q."/>
        </authorList>
    </citation>
    <scope>NUCLEOTIDE SEQUENCE [LARGE SCALE GENOMIC DNA]</scope>
    <source>
        <strain evidence="2">WHYD16114868_AA</strain>
        <tissue evidence="2">Blood</tissue>
    </source>
</reference>
<feature type="compositionally biased region" description="Polar residues" evidence="1">
    <location>
        <begin position="1"/>
        <end position="23"/>
    </location>
</feature>
<sequence length="87" mass="8832">MEDTIQLGTAVSRSTENQSTTAPLQAVRDQESAEGSVDGTEPRPDSDETLCAESGETGKTSSQSTADAASLAGSQLQGETAAVEDIG</sequence>
<accession>A0A662YTB0</accession>
<dbReference type="AlphaFoldDB" id="A0A662YTB0"/>